<gene>
    <name evidence="2" type="ORF">JKP88DRAFT_254631</name>
</gene>
<evidence type="ECO:0000313" key="2">
    <source>
        <dbReference type="EMBL" id="KAG5185952.1"/>
    </source>
</evidence>
<dbReference type="EMBL" id="JAFCMP010000116">
    <property type="protein sequence ID" value="KAG5185952.1"/>
    <property type="molecule type" value="Genomic_DNA"/>
</dbReference>
<feature type="coiled-coil region" evidence="1">
    <location>
        <begin position="25"/>
        <end position="66"/>
    </location>
</feature>
<dbReference type="Proteomes" id="UP000664859">
    <property type="component" value="Unassembled WGS sequence"/>
</dbReference>
<evidence type="ECO:0000313" key="3">
    <source>
        <dbReference type="Proteomes" id="UP000664859"/>
    </source>
</evidence>
<reference evidence="2" key="1">
    <citation type="submission" date="2021-02" db="EMBL/GenBank/DDBJ databases">
        <title>First Annotated Genome of the Yellow-green Alga Tribonema minus.</title>
        <authorList>
            <person name="Mahan K.M."/>
        </authorList>
    </citation>
    <scope>NUCLEOTIDE SEQUENCE</scope>
    <source>
        <strain evidence="2">UTEX B ZZ1240</strain>
    </source>
</reference>
<comment type="caution">
    <text evidence="2">The sequence shown here is derived from an EMBL/GenBank/DDBJ whole genome shotgun (WGS) entry which is preliminary data.</text>
</comment>
<keyword evidence="1" id="KW-0175">Coiled coil</keyword>
<accession>A0A836CHC2</accession>
<keyword evidence="3" id="KW-1185">Reference proteome</keyword>
<protein>
    <submittedName>
        <fullName evidence="2">Uncharacterized protein</fullName>
    </submittedName>
</protein>
<proteinExistence type="predicted"/>
<organism evidence="2 3">
    <name type="scientific">Tribonema minus</name>
    <dbReference type="NCBI Taxonomy" id="303371"/>
    <lineage>
        <taxon>Eukaryota</taxon>
        <taxon>Sar</taxon>
        <taxon>Stramenopiles</taxon>
        <taxon>Ochrophyta</taxon>
        <taxon>PX clade</taxon>
        <taxon>Xanthophyceae</taxon>
        <taxon>Tribonematales</taxon>
        <taxon>Tribonemataceae</taxon>
        <taxon>Tribonema</taxon>
    </lineage>
</organism>
<dbReference type="AlphaFoldDB" id="A0A836CHC2"/>
<name>A0A836CHC2_9STRA</name>
<sequence>MGALFSTCLGLTTEARMREMHAARMQFYDDLMKMLQQTEERLEESLEALEESLEALEESLEAVLDQIPMRVYNSEEVKATWLAQTVLNDGGVLVDTNGQPFVAHYGDGAQRAPFLLCRPCPHPRLRLWRQPRHRNRHRRHAIAHRLHAARAAAVACRTRTANIAVCAVPSPPRAARAPLLFVA</sequence>
<evidence type="ECO:0000256" key="1">
    <source>
        <dbReference type="SAM" id="Coils"/>
    </source>
</evidence>